<evidence type="ECO:0000256" key="7">
    <source>
        <dbReference type="ARBA" id="ARBA00023016"/>
    </source>
</evidence>
<dbReference type="GO" id="GO:0004519">
    <property type="term" value="F:endonuclease activity"/>
    <property type="evidence" value="ECO:0007669"/>
    <property type="project" value="UniProtKB-KW"/>
</dbReference>
<keyword evidence="3" id="KW-0540">Nuclease</keyword>
<keyword evidence="4" id="KW-0255">Endonuclease</keyword>
<evidence type="ECO:0000313" key="8">
    <source>
        <dbReference type="EMBL" id="OGC82594.1"/>
    </source>
</evidence>
<reference evidence="8 9" key="1">
    <citation type="journal article" date="2016" name="Nat. Commun.">
        <title>Thousands of microbial genomes shed light on interconnected biogeochemical processes in an aquifer system.</title>
        <authorList>
            <person name="Anantharaman K."/>
            <person name="Brown C.T."/>
            <person name="Hug L.A."/>
            <person name="Sharon I."/>
            <person name="Castelle C.J."/>
            <person name="Probst A.J."/>
            <person name="Thomas B.C."/>
            <person name="Singh A."/>
            <person name="Wilkins M.J."/>
            <person name="Karaoz U."/>
            <person name="Brodie E.L."/>
            <person name="Williams K.H."/>
            <person name="Hubbard S.S."/>
            <person name="Banfield J.F."/>
        </authorList>
    </citation>
    <scope>NUCLEOTIDE SEQUENCE [LARGE SCALE GENOMIC DNA]</scope>
</reference>
<sequence length="78" mass="9041">MPSINNISWKLFEKFVVHIGCVFVRQKGSHRMFFKSGLKQPIVIPCHSNKPLMPGVIRNNLKTLGMTPKEFLEIVRYL</sequence>
<dbReference type="SUPFAM" id="SSF54786">
    <property type="entry name" value="YcfA/nrd intein domain"/>
    <property type="match status" value="1"/>
</dbReference>
<evidence type="ECO:0000256" key="3">
    <source>
        <dbReference type="ARBA" id="ARBA00022722"/>
    </source>
</evidence>
<dbReference type="EMBL" id="MEWR01000004">
    <property type="protein sequence ID" value="OGC82594.1"/>
    <property type="molecule type" value="Genomic_DNA"/>
</dbReference>
<dbReference type="InterPro" id="IPR038570">
    <property type="entry name" value="HicA_sf"/>
</dbReference>
<evidence type="ECO:0000256" key="2">
    <source>
        <dbReference type="ARBA" id="ARBA00022649"/>
    </source>
</evidence>
<name>A0A1F4XLW5_9BACT</name>
<dbReference type="GO" id="GO:0003729">
    <property type="term" value="F:mRNA binding"/>
    <property type="evidence" value="ECO:0007669"/>
    <property type="project" value="InterPro"/>
</dbReference>
<evidence type="ECO:0000256" key="1">
    <source>
        <dbReference type="ARBA" id="ARBA00006620"/>
    </source>
</evidence>
<evidence type="ECO:0000256" key="5">
    <source>
        <dbReference type="ARBA" id="ARBA00022801"/>
    </source>
</evidence>
<dbReference type="GO" id="GO:0016787">
    <property type="term" value="F:hydrolase activity"/>
    <property type="evidence" value="ECO:0007669"/>
    <property type="project" value="UniProtKB-KW"/>
</dbReference>
<comment type="similarity">
    <text evidence="1">Belongs to the HicA mRNA interferase family.</text>
</comment>
<dbReference type="Proteomes" id="UP000177614">
    <property type="component" value="Unassembled WGS sequence"/>
</dbReference>
<evidence type="ECO:0000256" key="4">
    <source>
        <dbReference type="ARBA" id="ARBA00022759"/>
    </source>
</evidence>
<organism evidence="8 9">
    <name type="scientific">Candidatus Abawacabacteria bacterium RBG_16_42_10</name>
    <dbReference type="NCBI Taxonomy" id="1817814"/>
    <lineage>
        <taxon>Bacteria</taxon>
        <taxon>Candidatus Abawacaibacteriota</taxon>
    </lineage>
</organism>
<proteinExistence type="inferred from homology"/>
<dbReference type="AlphaFoldDB" id="A0A1F4XLW5"/>
<evidence type="ECO:0008006" key="10">
    <source>
        <dbReference type="Google" id="ProtNLM"/>
    </source>
</evidence>
<protein>
    <recommendedName>
        <fullName evidence="10">Addiction module toxin, HicA family</fullName>
    </recommendedName>
</protein>
<keyword evidence="6" id="KW-0694">RNA-binding</keyword>
<keyword evidence="5" id="KW-0378">Hydrolase</keyword>
<comment type="caution">
    <text evidence="8">The sequence shown here is derived from an EMBL/GenBank/DDBJ whole genome shotgun (WGS) entry which is preliminary data.</text>
</comment>
<keyword evidence="7" id="KW-0346">Stress response</keyword>
<evidence type="ECO:0000256" key="6">
    <source>
        <dbReference type="ARBA" id="ARBA00022884"/>
    </source>
</evidence>
<accession>A0A1F4XLW5</accession>
<keyword evidence="2" id="KW-1277">Toxin-antitoxin system</keyword>
<gene>
    <name evidence="8" type="ORF">A2V81_01460</name>
</gene>
<dbReference type="STRING" id="1817814.A2V81_01460"/>
<dbReference type="InterPro" id="IPR012933">
    <property type="entry name" value="HicA_mRNA_interferase"/>
</dbReference>
<evidence type="ECO:0000313" key="9">
    <source>
        <dbReference type="Proteomes" id="UP000177614"/>
    </source>
</evidence>
<dbReference type="Pfam" id="PF07927">
    <property type="entry name" value="HicA_toxin"/>
    <property type="match status" value="1"/>
</dbReference>
<dbReference type="Gene3D" id="3.30.920.30">
    <property type="entry name" value="Hypothetical protein"/>
    <property type="match status" value="1"/>
</dbReference>